<dbReference type="SUPFAM" id="SSF53383">
    <property type="entry name" value="PLP-dependent transferases"/>
    <property type="match status" value="1"/>
</dbReference>
<dbReference type="EMBL" id="UINC01226076">
    <property type="protein sequence ID" value="SVE56407.1"/>
    <property type="molecule type" value="Genomic_DNA"/>
</dbReference>
<reference evidence="2" key="1">
    <citation type="submission" date="2018-05" db="EMBL/GenBank/DDBJ databases">
        <authorList>
            <person name="Lanie J.A."/>
            <person name="Ng W.-L."/>
            <person name="Kazmierczak K.M."/>
            <person name="Andrzejewski T.M."/>
            <person name="Davidsen T.M."/>
            <person name="Wayne K.J."/>
            <person name="Tettelin H."/>
            <person name="Glass J.I."/>
            <person name="Rusch D."/>
            <person name="Podicherti R."/>
            <person name="Tsui H.-C.T."/>
            <person name="Winkler M.E."/>
        </authorList>
    </citation>
    <scope>NUCLEOTIDE SEQUENCE</scope>
</reference>
<protein>
    <recommendedName>
        <fullName evidence="1">Aminotransferase class I/classII large domain-containing protein</fullName>
    </recommendedName>
</protein>
<organism evidence="2">
    <name type="scientific">marine metagenome</name>
    <dbReference type="NCBI Taxonomy" id="408172"/>
    <lineage>
        <taxon>unclassified sequences</taxon>
        <taxon>metagenomes</taxon>
        <taxon>ecological metagenomes</taxon>
    </lineage>
</organism>
<dbReference type="InterPro" id="IPR015424">
    <property type="entry name" value="PyrdxlP-dep_Trfase"/>
</dbReference>
<sequence length="95" mass="9978">MPSVLETMERLQGAECAGYAPVSGKPDFLRAVIADVFGEGPLAEQAISAATPGGTGAIYQAVINFLKTGQKFLATSFHWNPYPGIADNTGRGFDT</sequence>
<accession>A0A383EHS3</accession>
<evidence type="ECO:0000313" key="2">
    <source>
        <dbReference type="EMBL" id="SVE56407.1"/>
    </source>
</evidence>
<feature type="domain" description="Aminotransferase class I/classII large" evidence="1">
    <location>
        <begin position="2"/>
        <end position="90"/>
    </location>
</feature>
<dbReference type="Gene3D" id="3.40.640.10">
    <property type="entry name" value="Type I PLP-dependent aspartate aminotransferase-like (Major domain)"/>
    <property type="match status" value="1"/>
</dbReference>
<dbReference type="GO" id="GO:0030170">
    <property type="term" value="F:pyridoxal phosphate binding"/>
    <property type="evidence" value="ECO:0007669"/>
    <property type="project" value="InterPro"/>
</dbReference>
<dbReference type="Pfam" id="PF00155">
    <property type="entry name" value="Aminotran_1_2"/>
    <property type="match status" value="1"/>
</dbReference>
<gene>
    <name evidence="2" type="ORF">METZ01_LOCUS509261</name>
</gene>
<proteinExistence type="predicted"/>
<feature type="non-terminal residue" evidence="2">
    <location>
        <position position="95"/>
    </location>
</feature>
<name>A0A383EHS3_9ZZZZ</name>
<dbReference type="InterPro" id="IPR004839">
    <property type="entry name" value="Aminotransferase_I/II_large"/>
</dbReference>
<evidence type="ECO:0000259" key="1">
    <source>
        <dbReference type="Pfam" id="PF00155"/>
    </source>
</evidence>
<dbReference type="AlphaFoldDB" id="A0A383EHS3"/>
<dbReference type="InterPro" id="IPR015421">
    <property type="entry name" value="PyrdxlP-dep_Trfase_major"/>
</dbReference>